<dbReference type="GO" id="GO:0046404">
    <property type="term" value="F:ATP-dependent polydeoxyribonucleotide 5'-hydroxyl-kinase activity"/>
    <property type="evidence" value="ECO:0007669"/>
    <property type="project" value="TreeGrafter"/>
</dbReference>
<reference evidence="1" key="1">
    <citation type="submission" date="2017-10" db="EMBL/GenBank/DDBJ databases">
        <title>Massilia psychrophilum sp. nov., a novel purple-pigmented bacterium isolated from Tianshan glacier, Xinjiang Municipality, China.</title>
        <authorList>
            <person name="Wang H."/>
        </authorList>
    </citation>
    <scope>NUCLEOTIDE SEQUENCE [LARGE SCALE GENOMIC DNA]</scope>
    <source>
        <strain evidence="1">B2</strain>
    </source>
</reference>
<keyword evidence="2" id="KW-1185">Reference proteome</keyword>
<dbReference type="PIRSF" id="PIRSF037081">
    <property type="entry name" value="P-loop_All4644_prd"/>
    <property type="match status" value="1"/>
</dbReference>
<dbReference type="GO" id="GO:0046403">
    <property type="term" value="F:polynucleotide 3'-phosphatase activity"/>
    <property type="evidence" value="ECO:0007669"/>
    <property type="project" value="TreeGrafter"/>
</dbReference>
<dbReference type="PANTHER" id="PTHR12083:SF9">
    <property type="entry name" value="BIFUNCTIONAL POLYNUCLEOTIDE PHOSPHATASE_KINASE"/>
    <property type="match status" value="1"/>
</dbReference>
<dbReference type="OrthoDB" id="8564590at2"/>
<dbReference type="EMBL" id="CP024608">
    <property type="protein sequence ID" value="ATQ73603.1"/>
    <property type="molecule type" value="Genomic_DNA"/>
</dbReference>
<dbReference type="RefSeq" id="WP_099873628.1">
    <property type="nucleotide sequence ID" value="NZ_CP024608.1"/>
</dbReference>
<evidence type="ECO:0000313" key="2">
    <source>
        <dbReference type="Proteomes" id="UP000229897"/>
    </source>
</evidence>
<dbReference type="InterPro" id="IPR017101">
    <property type="entry name" value="P-loop_ATP/GTP-bd_All4644_prd"/>
</dbReference>
<protein>
    <submittedName>
        <fullName evidence="1">Kinase</fullName>
    </submittedName>
</protein>
<dbReference type="Pfam" id="PF13671">
    <property type="entry name" value="AAA_33"/>
    <property type="match status" value="1"/>
</dbReference>
<keyword evidence="1" id="KW-0808">Transferase</keyword>
<dbReference type="AlphaFoldDB" id="A0A2D2DF52"/>
<dbReference type="Gene3D" id="3.40.50.300">
    <property type="entry name" value="P-loop containing nucleotide triphosphate hydrolases"/>
    <property type="match status" value="1"/>
</dbReference>
<dbReference type="GO" id="GO:0003690">
    <property type="term" value="F:double-stranded DNA binding"/>
    <property type="evidence" value="ECO:0007669"/>
    <property type="project" value="TreeGrafter"/>
</dbReference>
<proteinExistence type="predicted"/>
<dbReference type="SUPFAM" id="SSF52540">
    <property type="entry name" value="P-loop containing nucleoside triphosphate hydrolases"/>
    <property type="match status" value="1"/>
</dbReference>
<dbReference type="InterPro" id="IPR027417">
    <property type="entry name" value="P-loop_NTPase"/>
</dbReference>
<sequence>MEAIIFVGLQASGKSTFYKNNYFNTHLRISNDLLKTKYREKKLLEICLETSMPFVVDNTNPTREVRAKYIDVLKGSKFRIICVYFRIDLERSLAWNRGRSGAALVPDVGIFDTHKRIDVPTMAEGFDELHYVDIIDDQFIVKAWHEI</sequence>
<dbReference type="GO" id="GO:0006281">
    <property type="term" value="P:DNA repair"/>
    <property type="evidence" value="ECO:0007669"/>
    <property type="project" value="TreeGrafter"/>
</dbReference>
<organism evidence="1 2">
    <name type="scientific">Massilia violaceinigra</name>
    <dbReference type="NCBI Taxonomy" id="2045208"/>
    <lineage>
        <taxon>Bacteria</taxon>
        <taxon>Pseudomonadati</taxon>
        <taxon>Pseudomonadota</taxon>
        <taxon>Betaproteobacteria</taxon>
        <taxon>Burkholderiales</taxon>
        <taxon>Oxalobacteraceae</taxon>
        <taxon>Telluria group</taxon>
        <taxon>Massilia</taxon>
    </lineage>
</organism>
<accession>A0A2D2DF52</accession>
<keyword evidence="1" id="KW-0418">Kinase</keyword>
<dbReference type="KEGG" id="mass:CR152_03090"/>
<evidence type="ECO:0000313" key="1">
    <source>
        <dbReference type="EMBL" id="ATQ73603.1"/>
    </source>
</evidence>
<name>A0A2D2DF52_9BURK</name>
<gene>
    <name evidence="1" type="ORF">CR152_03090</name>
</gene>
<dbReference type="Proteomes" id="UP000229897">
    <property type="component" value="Chromosome"/>
</dbReference>
<dbReference type="PANTHER" id="PTHR12083">
    <property type="entry name" value="BIFUNCTIONAL POLYNUCLEOTIDE PHOSPHATASE/KINASE"/>
    <property type="match status" value="1"/>
</dbReference>